<sequence>MSSIPSYEYQSLEPGDIRLLQLLPPNPRVQNDPIRFHIVHTSFARCNILDSFFSYEALSYVWGGSRTDPVYCNNREILVTPNLVSALSRLRKTMSKYPVFHRTLWVDSICINQNDVLERGHQVRLMRDIYSHASRVIIWLGRSRKVEDCLTRIKHADLELLSQNHIDRRSGARYRADWVISAAKIFDQPWFQRVWVIQEIVFAAKTIVLNGTASIVWDQLVNVAVEGKQSPHVSAAQRMRCDAVLGIECLRNQIREDGRSKSDLQLHSGSGYQSVLSERLKPALTSGTFDRLPKDLLELAELFRSYSATDPRDKIYAILGLALALGTDRLASHIDADYDLGTEDLFLGFARLVMSGPNALRLLRNLDGPREQPPGLPSWVPDWGRPLKIRPLAELCKPDHLLSSQRANILKQPSPDVLKLVGKHIDTIKAVGEVLNELSGDGGVKIWTSWGSLGQKHGSTPPEDFNWNAFSVPRSWRDYQLQRHYPIRLPPHYSEVCLGRRYLLSKQKRSGIAPAGATVGDEIILFPGAQLLSVVRQCDSSNVFYVIGECYLDRVSLDSLIRKKIYKEGIYSLI</sequence>
<dbReference type="PANTHER" id="PTHR24148">
    <property type="entry name" value="ANKYRIN REPEAT DOMAIN-CONTAINING PROTEIN 39 HOMOLOG-RELATED"/>
    <property type="match status" value="1"/>
</dbReference>
<dbReference type="InterPro" id="IPR010730">
    <property type="entry name" value="HET"/>
</dbReference>
<accession>A0A6A6QP25</accession>
<feature type="domain" description="Heterokaryon incompatibility" evidence="1">
    <location>
        <begin position="55"/>
        <end position="199"/>
    </location>
</feature>
<proteinExistence type="predicted"/>
<dbReference type="Pfam" id="PF26639">
    <property type="entry name" value="Het-6_barrel"/>
    <property type="match status" value="1"/>
</dbReference>
<dbReference type="InterPro" id="IPR052895">
    <property type="entry name" value="HetReg/Transcr_Mod"/>
</dbReference>
<evidence type="ECO:0000313" key="3">
    <source>
        <dbReference type="Proteomes" id="UP000799750"/>
    </source>
</evidence>
<dbReference type="PANTHER" id="PTHR24148:SF73">
    <property type="entry name" value="HET DOMAIN PROTEIN (AFU_ORTHOLOGUE AFUA_8G01020)"/>
    <property type="match status" value="1"/>
</dbReference>
<reference evidence="2" key="1">
    <citation type="journal article" date="2020" name="Stud. Mycol.">
        <title>101 Dothideomycetes genomes: a test case for predicting lifestyles and emergence of pathogens.</title>
        <authorList>
            <person name="Haridas S."/>
            <person name="Albert R."/>
            <person name="Binder M."/>
            <person name="Bloem J."/>
            <person name="Labutti K."/>
            <person name="Salamov A."/>
            <person name="Andreopoulos B."/>
            <person name="Baker S."/>
            <person name="Barry K."/>
            <person name="Bills G."/>
            <person name="Bluhm B."/>
            <person name="Cannon C."/>
            <person name="Castanera R."/>
            <person name="Culley D."/>
            <person name="Daum C."/>
            <person name="Ezra D."/>
            <person name="Gonzalez J."/>
            <person name="Henrissat B."/>
            <person name="Kuo A."/>
            <person name="Liang C."/>
            <person name="Lipzen A."/>
            <person name="Lutzoni F."/>
            <person name="Magnuson J."/>
            <person name="Mondo S."/>
            <person name="Nolan M."/>
            <person name="Ohm R."/>
            <person name="Pangilinan J."/>
            <person name="Park H.-J."/>
            <person name="Ramirez L."/>
            <person name="Alfaro M."/>
            <person name="Sun H."/>
            <person name="Tritt A."/>
            <person name="Yoshinaga Y."/>
            <person name="Zwiers L.-H."/>
            <person name="Turgeon B."/>
            <person name="Goodwin S."/>
            <person name="Spatafora J."/>
            <person name="Crous P."/>
            <person name="Grigoriev I."/>
        </authorList>
    </citation>
    <scope>NUCLEOTIDE SEQUENCE</scope>
    <source>
        <strain evidence="2">CBS 269.34</strain>
    </source>
</reference>
<evidence type="ECO:0000313" key="2">
    <source>
        <dbReference type="EMBL" id="KAF2494135.1"/>
    </source>
</evidence>
<gene>
    <name evidence="2" type="ORF">BU16DRAFT_583106</name>
</gene>
<dbReference type="Proteomes" id="UP000799750">
    <property type="component" value="Unassembled WGS sequence"/>
</dbReference>
<dbReference type="OrthoDB" id="2157530at2759"/>
<organism evidence="2 3">
    <name type="scientific">Lophium mytilinum</name>
    <dbReference type="NCBI Taxonomy" id="390894"/>
    <lineage>
        <taxon>Eukaryota</taxon>
        <taxon>Fungi</taxon>
        <taxon>Dikarya</taxon>
        <taxon>Ascomycota</taxon>
        <taxon>Pezizomycotina</taxon>
        <taxon>Dothideomycetes</taxon>
        <taxon>Pleosporomycetidae</taxon>
        <taxon>Mytilinidiales</taxon>
        <taxon>Mytilinidiaceae</taxon>
        <taxon>Lophium</taxon>
    </lineage>
</organism>
<keyword evidence="3" id="KW-1185">Reference proteome</keyword>
<dbReference type="Pfam" id="PF06985">
    <property type="entry name" value="HET"/>
    <property type="match status" value="1"/>
</dbReference>
<evidence type="ECO:0000259" key="1">
    <source>
        <dbReference type="Pfam" id="PF06985"/>
    </source>
</evidence>
<protein>
    <submittedName>
        <fullName evidence="2">HET-domain-containing protein</fullName>
    </submittedName>
</protein>
<name>A0A6A6QP25_9PEZI</name>
<dbReference type="EMBL" id="MU004191">
    <property type="protein sequence ID" value="KAF2494135.1"/>
    <property type="molecule type" value="Genomic_DNA"/>
</dbReference>
<dbReference type="AlphaFoldDB" id="A0A6A6QP25"/>